<dbReference type="Pfam" id="PF13360">
    <property type="entry name" value="PQQ_2"/>
    <property type="match status" value="1"/>
</dbReference>
<dbReference type="Pfam" id="PF02129">
    <property type="entry name" value="Peptidase_S15"/>
    <property type="match status" value="1"/>
</dbReference>
<evidence type="ECO:0000259" key="2">
    <source>
        <dbReference type="Pfam" id="PF02129"/>
    </source>
</evidence>
<evidence type="ECO:0000259" key="4">
    <source>
        <dbReference type="Pfam" id="PF18962"/>
    </source>
</evidence>
<dbReference type="AlphaFoldDB" id="A0A938BT96"/>
<dbReference type="NCBIfam" id="TIGR04183">
    <property type="entry name" value="Por_Secre_tail"/>
    <property type="match status" value="1"/>
</dbReference>
<dbReference type="GO" id="GO:0016787">
    <property type="term" value="F:hydrolase activity"/>
    <property type="evidence" value="ECO:0007669"/>
    <property type="project" value="InterPro"/>
</dbReference>
<dbReference type="Gene3D" id="2.120.10.30">
    <property type="entry name" value="TolB, C-terminal domain"/>
    <property type="match status" value="1"/>
</dbReference>
<keyword evidence="1" id="KW-1133">Transmembrane helix</keyword>
<proteinExistence type="predicted"/>
<evidence type="ECO:0000313" key="5">
    <source>
        <dbReference type="EMBL" id="MBM3331589.1"/>
    </source>
</evidence>
<evidence type="ECO:0000313" key="6">
    <source>
        <dbReference type="Proteomes" id="UP000779900"/>
    </source>
</evidence>
<organism evidence="5 6">
    <name type="scientific">candidate division WOR-3 bacterium</name>
    <dbReference type="NCBI Taxonomy" id="2052148"/>
    <lineage>
        <taxon>Bacteria</taxon>
        <taxon>Bacteria division WOR-3</taxon>
    </lineage>
</organism>
<protein>
    <submittedName>
        <fullName evidence="5">T9SS type A sorting domain-containing protein</fullName>
    </submittedName>
</protein>
<accession>A0A938BT96</accession>
<name>A0A938BT96_UNCW3</name>
<evidence type="ECO:0000259" key="3">
    <source>
        <dbReference type="Pfam" id="PF13360"/>
    </source>
</evidence>
<dbReference type="InterPro" id="IPR000383">
    <property type="entry name" value="Xaa-Pro-like_dom"/>
</dbReference>
<dbReference type="SUPFAM" id="SSF101898">
    <property type="entry name" value="NHL repeat"/>
    <property type="match status" value="1"/>
</dbReference>
<feature type="domain" description="Secretion system C-terminal sorting" evidence="4">
    <location>
        <begin position="572"/>
        <end position="645"/>
    </location>
</feature>
<feature type="domain" description="Xaa-Pro dipeptidyl-peptidase-like" evidence="2">
    <location>
        <begin position="296"/>
        <end position="442"/>
    </location>
</feature>
<dbReference type="InterPro" id="IPR029058">
    <property type="entry name" value="AB_hydrolase_fold"/>
</dbReference>
<comment type="caution">
    <text evidence="5">The sequence shown here is derived from an EMBL/GenBank/DDBJ whole genome shotgun (WGS) entry which is preliminary data.</text>
</comment>
<reference evidence="5" key="1">
    <citation type="submission" date="2019-03" db="EMBL/GenBank/DDBJ databases">
        <title>Lake Tanganyika Metagenome-Assembled Genomes (MAGs).</title>
        <authorList>
            <person name="Tran P."/>
        </authorList>
    </citation>
    <scope>NUCLEOTIDE SEQUENCE</scope>
    <source>
        <strain evidence="5">K_DeepCast_150m_m2_040</strain>
    </source>
</reference>
<evidence type="ECO:0000256" key="1">
    <source>
        <dbReference type="SAM" id="Phobius"/>
    </source>
</evidence>
<feature type="domain" description="Pyrrolo-quinoline quinone repeat" evidence="3">
    <location>
        <begin position="58"/>
        <end position="197"/>
    </location>
</feature>
<sequence>MDKETFVRFGVSYLAFTVLSLFAALFASVPMTLPSGIERLSNGNTLITESGSMSQPNARVIEVDSTGRLVWAYVRSDIQWAHTARRTAGGNTLISATDSNRVLEVDARGDVIWEMRSGLDYPNEAFRLANGNTLITVRDADRVIEVDSARNVVWSYSALVGPHNGSRLANGNTLICNSEMDQVIEVDSAGAIRWQYANGLDWARCAERLPNGNTLIADSRHNRVIEVDSAGATVWTFSSGISLPYMATRLPTGTTLISAGARVVEVDSSGATVWQYPPASSAVVVETLWVTNPTSGCSLYVHIHRPAYAGPDRKVPAVVLIPRENGAGTVMDQNGLADQAASDGFAVLHFDADGRGLSSGVEDYNGHVQQDGLRACVLEVASRAYVDTANLGIYTRGYGVVMATGMAARHSQPRVKFLMDLEGPSDRYQTSSDSGGHVPVPVDSEAFWLEREAGNFIRDFPGAYLRVQTETDYTDRIPDNHHAIALIDSATAAAHGGSGVAAWTRVNDSVANPANRTYTVADPPTWIAEQQERHNICRELLYLHELADGYFPGAISTRTLSLTPCPSPFSVSPNPCRGSTVLHWSTGQPGRSTTLRIFDASGRLLHSTSGIRTSSFELRTSSFAAGVYLLRLDSDGRFATARLVVN</sequence>
<keyword evidence="1" id="KW-0472">Membrane</keyword>
<dbReference type="Gene3D" id="3.40.50.1820">
    <property type="entry name" value="alpha/beta hydrolase"/>
    <property type="match status" value="1"/>
</dbReference>
<dbReference type="Pfam" id="PF18962">
    <property type="entry name" value="Por_Secre_tail"/>
    <property type="match status" value="1"/>
</dbReference>
<keyword evidence="1" id="KW-0812">Transmembrane</keyword>
<dbReference type="InterPro" id="IPR026444">
    <property type="entry name" value="Secre_tail"/>
</dbReference>
<dbReference type="EMBL" id="VGIR01000036">
    <property type="protein sequence ID" value="MBM3331589.1"/>
    <property type="molecule type" value="Genomic_DNA"/>
</dbReference>
<dbReference type="InterPro" id="IPR011042">
    <property type="entry name" value="6-blade_b-propeller_TolB-like"/>
</dbReference>
<gene>
    <name evidence="5" type="ORF">FJY68_07015</name>
</gene>
<dbReference type="InterPro" id="IPR002372">
    <property type="entry name" value="PQQ_rpt_dom"/>
</dbReference>
<dbReference type="SUPFAM" id="SSF53474">
    <property type="entry name" value="alpha/beta-Hydrolases"/>
    <property type="match status" value="1"/>
</dbReference>
<dbReference type="Proteomes" id="UP000779900">
    <property type="component" value="Unassembled WGS sequence"/>
</dbReference>
<feature type="transmembrane region" description="Helical" evidence="1">
    <location>
        <begin position="12"/>
        <end position="33"/>
    </location>
</feature>